<evidence type="ECO:0000256" key="1">
    <source>
        <dbReference type="SAM" id="Phobius"/>
    </source>
</evidence>
<keyword evidence="1" id="KW-0812">Transmembrane</keyword>
<gene>
    <name evidence="2" type="ORF">F9K92_11415</name>
</gene>
<reference evidence="2 3" key="1">
    <citation type="submission" date="2019-10" db="EMBL/GenBank/DDBJ databases">
        <title>Halotolerant bacteria associated to Saharan-endemic halophytes Stipa tenacissima L. and Atriplex halimus L mitigate salt stress and promote growth of tomato plants.</title>
        <authorList>
            <person name="Dif G."/>
        </authorList>
    </citation>
    <scope>NUCLEOTIDE SEQUENCE [LARGE SCALE GENOMIC DNA]</scope>
    <source>
        <strain evidence="2 3">IS26</strain>
    </source>
</reference>
<evidence type="ECO:0000313" key="2">
    <source>
        <dbReference type="EMBL" id="KAB7630086.1"/>
    </source>
</evidence>
<accession>A0A7V8CDD8</accession>
<name>A0A7V8CDD8_9GAMM</name>
<comment type="caution">
    <text evidence="2">The sequence shown here is derived from an EMBL/GenBank/DDBJ whole genome shotgun (WGS) entry which is preliminary data.</text>
</comment>
<protein>
    <recommendedName>
        <fullName evidence="4">Transmembrane protein</fullName>
    </recommendedName>
</protein>
<feature type="transmembrane region" description="Helical" evidence="1">
    <location>
        <begin position="12"/>
        <end position="34"/>
    </location>
</feature>
<dbReference type="RefSeq" id="WP_152152913.1">
    <property type="nucleotide sequence ID" value="NZ_WELC01000013.1"/>
</dbReference>
<keyword evidence="1" id="KW-0472">Membrane</keyword>
<dbReference type="EMBL" id="WELC01000013">
    <property type="protein sequence ID" value="KAB7630086.1"/>
    <property type="molecule type" value="Genomic_DNA"/>
</dbReference>
<evidence type="ECO:0000313" key="3">
    <source>
        <dbReference type="Proteomes" id="UP000449004"/>
    </source>
</evidence>
<sequence>MKKPSPPFRISLPAAAMALSMLAIGAGAGYAIGARARAIDWSATGAFLQGLAALLAAAVAAWGVNRWQQELRFKRNSELAEKVMVCTEALRDAMGRARSAPDEYEMFEGAGEPLVLSEASYRVRSALLEHKDYAAELRTHVHRVGVLFGAPYRSSLENVLHLYECLRRALSTATAKTTKLSLSRYDPDLVANELKLLAPTLFEPIDPFQEDDFGDEVVQAFDQLRLHFRNDL</sequence>
<keyword evidence="1" id="KW-1133">Transmembrane helix</keyword>
<organism evidence="2 3">
    <name type="scientific">Stenotrophomonas rhizophila</name>
    <dbReference type="NCBI Taxonomy" id="216778"/>
    <lineage>
        <taxon>Bacteria</taxon>
        <taxon>Pseudomonadati</taxon>
        <taxon>Pseudomonadota</taxon>
        <taxon>Gammaproteobacteria</taxon>
        <taxon>Lysobacterales</taxon>
        <taxon>Lysobacteraceae</taxon>
        <taxon>Stenotrophomonas</taxon>
    </lineage>
</organism>
<evidence type="ECO:0008006" key="4">
    <source>
        <dbReference type="Google" id="ProtNLM"/>
    </source>
</evidence>
<proteinExistence type="predicted"/>
<feature type="transmembrane region" description="Helical" evidence="1">
    <location>
        <begin position="46"/>
        <end position="65"/>
    </location>
</feature>
<dbReference type="Proteomes" id="UP000449004">
    <property type="component" value="Unassembled WGS sequence"/>
</dbReference>
<dbReference type="AlphaFoldDB" id="A0A7V8CDD8"/>